<dbReference type="SUPFAM" id="SSF53850">
    <property type="entry name" value="Periplasmic binding protein-like II"/>
    <property type="match status" value="1"/>
</dbReference>
<dbReference type="AlphaFoldDB" id="A0A5N8XKP6"/>
<evidence type="ECO:0000313" key="2">
    <source>
        <dbReference type="Proteomes" id="UP000400924"/>
    </source>
</evidence>
<protein>
    <submittedName>
        <fullName evidence="1">Extracellular solute-binding protein</fullName>
    </submittedName>
</protein>
<dbReference type="InterPro" id="IPR006059">
    <property type="entry name" value="SBP"/>
</dbReference>
<dbReference type="PANTHER" id="PTHR43649:SF32">
    <property type="entry name" value="SUGAR BINDING SECRETED PROTEIN"/>
    <property type="match status" value="1"/>
</dbReference>
<evidence type="ECO:0000313" key="1">
    <source>
        <dbReference type="EMBL" id="MPY60041.1"/>
    </source>
</evidence>
<dbReference type="Proteomes" id="UP000400924">
    <property type="component" value="Unassembled WGS sequence"/>
</dbReference>
<comment type="caution">
    <text evidence="1">The sequence shown here is derived from an EMBL/GenBank/DDBJ whole genome shotgun (WGS) entry which is preliminary data.</text>
</comment>
<accession>A0A5N8XKP6</accession>
<dbReference type="OrthoDB" id="3226017at2"/>
<proteinExistence type="predicted"/>
<dbReference type="Pfam" id="PF13416">
    <property type="entry name" value="SBP_bac_8"/>
    <property type="match status" value="1"/>
</dbReference>
<dbReference type="PROSITE" id="PS51257">
    <property type="entry name" value="PROKAR_LIPOPROTEIN"/>
    <property type="match status" value="1"/>
</dbReference>
<organism evidence="1 2">
    <name type="scientific">Streptomyces spongiae</name>
    <dbReference type="NCBI Taxonomy" id="565072"/>
    <lineage>
        <taxon>Bacteria</taxon>
        <taxon>Bacillati</taxon>
        <taxon>Actinomycetota</taxon>
        <taxon>Actinomycetes</taxon>
        <taxon>Kitasatosporales</taxon>
        <taxon>Streptomycetaceae</taxon>
        <taxon>Streptomyces</taxon>
    </lineage>
</organism>
<sequence length="426" mass="45569">MSRRRLLAASLGGTGAALLGLTGCGTSSGSVSAGTGHLSLWYWTGALSTKLLAVARKGVPGVPGLKVKAAPMDDIYGKLLTGLAARAYVPDITALNSDVASFFPHEDQFLDLNSLGAGALKGQYLDWKWQGGIAPSGRMIGFPIDGGPSALYYRKDIFHKAGIPSDPDELAQAASSWEDYFAVGKKLRSAVPGSFLVGNIASVFRMSLLQSPKQFVDQDNHFIGDQEHVKRCWDLAVESLRQKLSAKINDGTPDSNAAYAQGRIASACNAVWWMGGIKQIASKTSGAWRVTKMPGGAANYGGSFLAIPKYCRDPEDAFAFVKWLLGPANQLAAYQEMALFPTTPAVYDKPAMRKPDKFFGGQRPVDVFGPAAEQAPVVYFSPYEGTASTPVYQELTNVELLGKNPDKAWRDAMAAAEKTLSQKGVS</sequence>
<dbReference type="PANTHER" id="PTHR43649">
    <property type="entry name" value="ARABINOSE-BINDING PROTEIN-RELATED"/>
    <property type="match status" value="1"/>
</dbReference>
<dbReference type="Gene3D" id="3.40.190.10">
    <property type="entry name" value="Periplasmic binding protein-like II"/>
    <property type="match status" value="1"/>
</dbReference>
<dbReference type="EMBL" id="VJZC01000181">
    <property type="protein sequence ID" value="MPY60041.1"/>
    <property type="molecule type" value="Genomic_DNA"/>
</dbReference>
<reference evidence="1 2" key="1">
    <citation type="submission" date="2019-07" db="EMBL/GenBank/DDBJ databases">
        <title>New species of Amycolatopsis and Streptomyces.</title>
        <authorList>
            <person name="Duangmal K."/>
            <person name="Teo W.F.A."/>
            <person name="Lipun K."/>
        </authorList>
    </citation>
    <scope>NUCLEOTIDE SEQUENCE [LARGE SCALE GENOMIC DNA]</scope>
    <source>
        <strain evidence="1 2">NBRC 106415</strain>
    </source>
</reference>
<name>A0A5N8XKP6_9ACTN</name>
<gene>
    <name evidence="1" type="ORF">FNH08_23580</name>
</gene>
<dbReference type="InterPro" id="IPR050490">
    <property type="entry name" value="Bact_solute-bd_prot1"/>
</dbReference>
<keyword evidence="2" id="KW-1185">Reference proteome</keyword>